<evidence type="ECO:0000259" key="5">
    <source>
        <dbReference type="PROSITE" id="PS51782"/>
    </source>
</evidence>
<reference evidence="6" key="1">
    <citation type="submission" date="2022-10" db="EMBL/GenBank/DDBJ databases">
        <title>Tapping the CABI collections for fungal endophytes: first genome assemblies for Collariella, Neodidymelliopsis, Ascochyta clinopodiicola, Didymella pomorum, Didymosphaeria variabile, Neocosmospora piperis and Neocucurbitaria cava.</title>
        <authorList>
            <person name="Hill R."/>
        </authorList>
    </citation>
    <scope>NUCLEOTIDE SEQUENCE</scope>
    <source>
        <strain evidence="6">IMI 366586</strain>
    </source>
</reference>
<dbReference type="InterPro" id="IPR018392">
    <property type="entry name" value="LysM"/>
</dbReference>
<dbReference type="PANTHER" id="PTHR34997">
    <property type="entry name" value="AM15"/>
    <property type="match status" value="1"/>
</dbReference>
<dbReference type="GO" id="GO:0008061">
    <property type="term" value="F:chitin binding"/>
    <property type="evidence" value="ECO:0007669"/>
    <property type="project" value="UniProtKB-KW"/>
</dbReference>
<feature type="region of interest" description="Disordered" evidence="4">
    <location>
        <begin position="58"/>
        <end position="84"/>
    </location>
</feature>
<comment type="caution">
    <text evidence="6">The sequence shown here is derived from an EMBL/GenBank/DDBJ whole genome shotgun (WGS) entry which is preliminary data.</text>
</comment>
<feature type="domain" description="LysM" evidence="5">
    <location>
        <begin position="6"/>
        <end position="54"/>
    </location>
</feature>
<dbReference type="CDD" id="cd00118">
    <property type="entry name" value="LysM"/>
    <property type="match status" value="1"/>
</dbReference>
<keyword evidence="7" id="KW-1185">Reference proteome</keyword>
<evidence type="ECO:0000256" key="4">
    <source>
        <dbReference type="SAM" id="MobiDB-lite"/>
    </source>
</evidence>
<evidence type="ECO:0000256" key="2">
    <source>
        <dbReference type="ARBA" id="ARBA00023026"/>
    </source>
</evidence>
<dbReference type="AlphaFoldDB" id="A0A9W9BUW4"/>
<comment type="similarity">
    <text evidence="3">Belongs to the secreted LysM effector family.</text>
</comment>
<evidence type="ECO:0000256" key="1">
    <source>
        <dbReference type="ARBA" id="ARBA00022669"/>
    </source>
</evidence>
<dbReference type="Proteomes" id="UP001140502">
    <property type="component" value="Unassembled WGS sequence"/>
</dbReference>
<dbReference type="EMBL" id="JAPEUR010000007">
    <property type="protein sequence ID" value="KAJ4328746.1"/>
    <property type="molecule type" value="Genomic_DNA"/>
</dbReference>
<sequence>MPEKCQVYTVEEGDLCIEIVWSVPNDITISQLVAWNPNLNPTCSNMYQQEGMQICVSPPGDDPSKLSNSGIKGPATPAPQPGNMANGTNTRCGKYHNVTSGESCKDIVGKFISFKHFYFPNAGVISYCTNLLLGYGPTRLPETTSTSTYETLQLTPPATLRNGGKWVLTGGKNPNVPTTTTNEVPLRHFRWPREPTTRLDA</sequence>
<accession>A0A9W9BUW4</accession>
<keyword evidence="1" id="KW-0147">Chitin-binding</keyword>
<protein>
    <recommendedName>
        <fullName evidence="5">LysM domain-containing protein</fullName>
    </recommendedName>
</protein>
<dbReference type="InterPro" id="IPR036779">
    <property type="entry name" value="LysM_dom_sf"/>
</dbReference>
<organism evidence="6 7">
    <name type="scientific">Fusarium piperis</name>
    <dbReference type="NCBI Taxonomy" id="1435070"/>
    <lineage>
        <taxon>Eukaryota</taxon>
        <taxon>Fungi</taxon>
        <taxon>Dikarya</taxon>
        <taxon>Ascomycota</taxon>
        <taxon>Pezizomycotina</taxon>
        <taxon>Sordariomycetes</taxon>
        <taxon>Hypocreomycetidae</taxon>
        <taxon>Hypocreales</taxon>
        <taxon>Nectriaceae</taxon>
        <taxon>Fusarium</taxon>
        <taxon>Fusarium solani species complex</taxon>
    </lineage>
</organism>
<proteinExistence type="inferred from homology"/>
<name>A0A9W9BUW4_9HYPO</name>
<dbReference type="PANTHER" id="PTHR34997:SF1">
    <property type="entry name" value="PEPTIDOGLYCAN-BINDING LYSIN DOMAIN"/>
    <property type="match status" value="1"/>
</dbReference>
<dbReference type="Gene3D" id="3.10.350.10">
    <property type="entry name" value="LysM domain"/>
    <property type="match status" value="1"/>
</dbReference>
<dbReference type="PROSITE" id="PS51782">
    <property type="entry name" value="LYSM"/>
    <property type="match status" value="1"/>
</dbReference>
<evidence type="ECO:0000256" key="3">
    <source>
        <dbReference type="ARBA" id="ARBA00044955"/>
    </source>
</evidence>
<evidence type="ECO:0000313" key="7">
    <source>
        <dbReference type="Proteomes" id="UP001140502"/>
    </source>
</evidence>
<dbReference type="OrthoDB" id="5985073at2759"/>
<evidence type="ECO:0000313" key="6">
    <source>
        <dbReference type="EMBL" id="KAJ4328746.1"/>
    </source>
</evidence>
<gene>
    <name evidence="6" type="ORF">N0V84_000749</name>
</gene>
<keyword evidence="2" id="KW-0843">Virulence</keyword>
<dbReference type="InterPro" id="IPR052210">
    <property type="entry name" value="LysM1-like"/>
</dbReference>